<protein>
    <submittedName>
        <fullName evidence="2">Uncharacterized protein</fullName>
    </submittedName>
</protein>
<evidence type="ECO:0000256" key="1">
    <source>
        <dbReference type="SAM" id="MobiDB-lite"/>
    </source>
</evidence>
<dbReference type="KEGG" id="stir:DDW44_22550"/>
<dbReference type="EMBL" id="CP029188">
    <property type="protein sequence ID" value="AWI31249.1"/>
    <property type="molecule type" value="Genomic_DNA"/>
</dbReference>
<sequence>MSAQSGSAQVTRPSLDREPVAVLRMPEITLTMWYRVAELSYGRGLLPATKFRLARFLSQQELDPATGRVVGQWGTGRTDGGMTLAARYAWQFGVGEDRFWDDLKGLYRHGFAARVVAPAPGRRAVYALVLRTDAIPCDLPDDLAQRLKVWDLPEVEDPHEDTQYGRLTDAAAVLSDEPAVIPVDEGTASELAAAPRWEHPANSPAALAAEAIRRSAMAMGKQSGPQDLRCWAVVDRDRAESLTQRLMTNGKASPLNAKEVSPLSGLFSTGSRGLSWPNKMGQTKTTPSAAPRTASAFLSGDDPHAVADRVIRRAWHAWRAQLGHGKVLLPSGHWDELGHWHSGSAWSDLQRTVRIALRRSTEGELVDLLSSSVAGVDDVGRLAAWRLWRLINARRDTHGHGGRRPTVAQADHVTRWDNVATAVAERARTMAASPAPVDLDDREAALHEQERRREAARLAAEAELAREARRADLTSRWGLDRYAPGPQQDLPRRWTSREPEFVHQEQTAERRRIDMPQVRSTTEETHRAAVERARAEKRHRRS</sequence>
<keyword evidence="3" id="KW-1185">Reference proteome</keyword>
<proteinExistence type="predicted"/>
<evidence type="ECO:0000313" key="3">
    <source>
        <dbReference type="Proteomes" id="UP000244900"/>
    </source>
</evidence>
<dbReference type="Proteomes" id="UP000244900">
    <property type="component" value="Chromosome"/>
</dbReference>
<feature type="compositionally biased region" description="Basic and acidic residues" evidence="1">
    <location>
        <begin position="490"/>
        <end position="514"/>
    </location>
</feature>
<name>A0A2S1SXY5_9ACTN</name>
<organism evidence="2 3">
    <name type="scientific">Streptomyces tirandamycinicus</name>
    <dbReference type="NCBI Taxonomy" id="2174846"/>
    <lineage>
        <taxon>Bacteria</taxon>
        <taxon>Bacillati</taxon>
        <taxon>Actinomycetota</taxon>
        <taxon>Actinomycetes</taxon>
        <taxon>Kitasatosporales</taxon>
        <taxon>Streptomycetaceae</taxon>
        <taxon>Streptomyces</taxon>
    </lineage>
</organism>
<gene>
    <name evidence="2" type="ORF">DDW44_22550</name>
</gene>
<evidence type="ECO:0000313" key="2">
    <source>
        <dbReference type="EMBL" id="AWI31249.1"/>
    </source>
</evidence>
<accession>A0A2S1SXY5</accession>
<reference evidence="2 3" key="1">
    <citation type="submission" date="2018-05" db="EMBL/GenBank/DDBJ databases">
        <title>Complete genome sequence of sponge-derived Streptomyces sp. HNM0039.</title>
        <authorList>
            <person name="Huang X."/>
            <person name="Zhou S."/>
        </authorList>
    </citation>
    <scope>NUCLEOTIDE SEQUENCE [LARGE SCALE GENOMIC DNA]</scope>
    <source>
        <strain evidence="2 3">HNM0039</strain>
    </source>
</reference>
<dbReference type="AlphaFoldDB" id="A0A2S1SXY5"/>
<feature type="region of interest" description="Disordered" evidence="1">
    <location>
        <begin position="479"/>
        <end position="542"/>
    </location>
</feature>
<feature type="compositionally biased region" description="Basic and acidic residues" evidence="1">
    <location>
        <begin position="521"/>
        <end position="534"/>
    </location>
</feature>